<evidence type="ECO:0000313" key="1">
    <source>
        <dbReference type="EMBL" id="CDW34837.1"/>
    </source>
</evidence>
<accession>A0A0K2UA83</accession>
<protein>
    <submittedName>
        <fullName evidence="1">Uncharacterized protein</fullName>
    </submittedName>
</protein>
<reference evidence="1" key="1">
    <citation type="submission" date="2014-05" db="EMBL/GenBank/DDBJ databases">
        <authorList>
            <person name="Chronopoulou M."/>
        </authorList>
    </citation>
    <scope>NUCLEOTIDE SEQUENCE</scope>
    <source>
        <tissue evidence="1">Whole organism</tissue>
    </source>
</reference>
<organism evidence="1">
    <name type="scientific">Lepeophtheirus salmonis</name>
    <name type="common">Salmon louse</name>
    <name type="synonym">Caligus salmonis</name>
    <dbReference type="NCBI Taxonomy" id="72036"/>
    <lineage>
        <taxon>Eukaryota</taxon>
        <taxon>Metazoa</taxon>
        <taxon>Ecdysozoa</taxon>
        <taxon>Arthropoda</taxon>
        <taxon>Crustacea</taxon>
        <taxon>Multicrustacea</taxon>
        <taxon>Hexanauplia</taxon>
        <taxon>Copepoda</taxon>
        <taxon>Siphonostomatoida</taxon>
        <taxon>Caligidae</taxon>
        <taxon>Lepeophtheirus</taxon>
    </lineage>
</organism>
<dbReference type="AlphaFoldDB" id="A0A0K2UA83"/>
<name>A0A0K2UA83_LEPSM</name>
<dbReference type="EMBL" id="HACA01017476">
    <property type="protein sequence ID" value="CDW34837.1"/>
    <property type="molecule type" value="Transcribed_RNA"/>
</dbReference>
<proteinExistence type="predicted"/>
<sequence>MKLSNYSVLTHQPCQQFYISIQCQI</sequence>